<feature type="domain" description="Zinc-ribbon" evidence="2">
    <location>
        <begin position="3"/>
        <end position="25"/>
    </location>
</feature>
<comment type="caution">
    <text evidence="3">The sequence shown here is derived from an EMBL/GenBank/DDBJ whole genome shotgun (WGS) entry which is preliminary data.</text>
</comment>
<sequence>MKYCPKCGTKVGQNDKYCDHCGANLKNSSIRKLASNNHETNKNRKTRQNCLIIAVGTILLAAGGVVFFTLQTQSSNQASSSALISNKNRAKTTENVRYAHHRNISSKEAAAFTIAYAHIKFSDDPAWNNVFNNAENEGLTIASYPQYDFGNYEVKAPSAGTVYVLSPAVGYVVSDKTNPENARITFINSRKGASQAIEFQDLAKKVVHSAYKRDAQKISKKINL</sequence>
<proteinExistence type="predicted"/>
<name>A0A4S2BAY8_9LACO</name>
<organism evidence="3 4">
    <name type="scientific">Lactobacillus intestinalis</name>
    <dbReference type="NCBI Taxonomy" id="151781"/>
    <lineage>
        <taxon>Bacteria</taxon>
        <taxon>Bacillati</taxon>
        <taxon>Bacillota</taxon>
        <taxon>Bacilli</taxon>
        <taxon>Lactobacillales</taxon>
        <taxon>Lactobacillaceae</taxon>
        <taxon>Lactobacillus</taxon>
    </lineage>
</organism>
<keyword evidence="1" id="KW-1133">Transmembrane helix</keyword>
<dbReference type="EMBL" id="SRYV01000018">
    <property type="protein sequence ID" value="TGY11519.1"/>
    <property type="molecule type" value="Genomic_DNA"/>
</dbReference>
<keyword evidence="1" id="KW-0812">Transmembrane</keyword>
<evidence type="ECO:0000313" key="4">
    <source>
        <dbReference type="Proteomes" id="UP000309117"/>
    </source>
</evidence>
<feature type="transmembrane region" description="Helical" evidence="1">
    <location>
        <begin position="50"/>
        <end position="70"/>
    </location>
</feature>
<dbReference type="Proteomes" id="UP000309117">
    <property type="component" value="Unassembled WGS sequence"/>
</dbReference>
<evidence type="ECO:0000259" key="2">
    <source>
        <dbReference type="Pfam" id="PF13240"/>
    </source>
</evidence>
<dbReference type="RefSeq" id="WP_135960688.1">
    <property type="nucleotide sequence ID" value="NZ_AQFR02000001.1"/>
</dbReference>
<evidence type="ECO:0000256" key="1">
    <source>
        <dbReference type="SAM" id="Phobius"/>
    </source>
</evidence>
<dbReference type="InterPro" id="IPR026870">
    <property type="entry name" value="Zinc_ribbon_dom"/>
</dbReference>
<keyword evidence="1" id="KW-0472">Membrane</keyword>
<evidence type="ECO:0000313" key="3">
    <source>
        <dbReference type="EMBL" id="TGY11519.1"/>
    </source>
</evidence>
<gene>
    <name evidence="3" type="ORF">E5351_08805</name>
</gene>
<accession>A0A4S2BAY8</accession>
<dbReference type="Pfam" id="PF13240">
    <property type="entry name" value="Zn_Ribbon_1"/>
    <property type="match status" value="1"/>
</dbReference>
<reference evidence="3 4" key="1">
    <citation type="submission" date="2019-04" db="EMBL/GenBank/DDBJ databases">
        <title>Microbes associate with the intestines of laboratory mice.</title>
        <authorList>
            <person name="Navarre W."/>
            <person name="Wong E."/>
            <person name="Huang K."/>
            <person name="Tropini C."/>
            <person name="Ng K."/>
            <person name="Yu B."/>
        </authorList>
    </citation>
    <scope>NUCLEOTIDE SEQUENCE [LARGE SCALE GENOMIC DNA]</scope>
    <source>
        <strain evidence="3 4">NM61_E11</strain>
    </source>
</reference>
<protein>
    <submittedName>
        <fullName evidence="3">Zinc-ribbon domain-containing protein</fullName>
    </submittedName>
</protein>
<dbReference type="AlphaFoldDB" id="A0A4S2BAY8"/>